<proteinExistence type="predicted"/>
<evidence type="ECO:0000313" key="3">
    <source>
        <dbReference type="Proteomes" id="UP001633002"/>
    </source>
</evidence>
<organism evidence="2 3">
    <name type="scientific">Riccia sorocarpa</name>
    <dbReference type="NCBI Taxonomy" id="122646"/>
    <lineage>
        <taxon>Eukaryota</taxon>
        <taxon>Viridiplantae</taxon>
        <taxon>Streptophyta</taxon>
        <taxon>Embryophyta</taxon>
        <taxon>Marchantiophyta</taxon>
        <taxon>Marchantiopsida</taxon>
        <taxon>Marchantiidae</taxon>
        <taxon>Marchantiales</taxon>
        <taxon>Ricciaceae</taxon>
        <taxon>Riccia</taxon>
    </lineage>
</organism>
<comment type="caution">
    <text evidence="2">The sequence shown here is derived from an EMBL/GenBank/DDBJ whole genome shotgun (WGS) entry which is preliminary data.</text>
</comment>
<name>A0ABD3GJE2_9MARC</name>
<accession>A0ABD3GJE2</accession>
<dbReference type="AlphaFoldDB" id="A0ABD3GJE2"/>
<keyword evidence="3" id="KW-1185">Reference proteome</keyword>
<gene>
    <name evidence="2" type="ORF">R1sor_021156</name>
</gene>
<dbReference type="Proteomes" id="UP001633002">
    <property type="component" value="Unassembled WGS sequence"/>
</dbReference>
<dbReference type="EMBL" id="JBJQOH010000007">
    <property type="protein sequence ID" value="KAL3678200.1"/>
    <property type="molecule type" value="Genomic_DNA"/>
</dbReference>
<evidence type="ECO:0000256" key="1">
    <source>
        <dbReference type="SAM" id="MobiDB-lite"/>
    </source>
</evidence>
<feature type="region of interest" description="Disordered" evidence="1">
    <location>
        <begin position="85"/>
        <end position="141"/>
    </location>
</feature>
<feature type="compositionally biased region" description="Polar residues" evidence="1">
    <location>
        <begin position="122"/>
        <end position="134"/>
    </location>
</feature>
<protein>
    <submittedName>
        <fullName evidence="2">Uncharacterized protein</fullName>
    </submittedName>
</protein>
<evidence type="ECO:0000313" key="2">
    <source>
        <dbReference type="EMBL" id="KAL3678200.1"/>
    </source>
</evidence>
<reference evidence="2 3" key="1">
    <citation type="submission" date="2024-09" db="EMBL/GenBank/DDBJ databases">
        <title>Chromosome-scale assembly of Riccia sorocarpa.</title>
        <authorList>
            <person name="Paukszto L."/>
        </authorList>
    </citation>
    <scope>NUCLEOTIDE SEQUENCE [LARGE SCALE GENOMIC DNA]</scope>
    <source>
        <strain evidence="2">LP-2024</strain>
        <tissue evidence="2">Aerial parts of the thallus</tissue>
    </source>
</reference>
<sequence length="141" mass="14803">MKVSSLTFVEKYAAVKQKNLRGKDWKEVVYHLNNRCIPEGGPYFEYKQLVGPDVGCADGIVGLGNVGVVVPGFVGIASPLQRSELDLSEGDDNLSDSKQQGTDGLPGGDASDLVDGGGIPFCSQSELDTSSPISKSRVAVG</sequence>